<feature type="transmembrane region" description="Helical" evidence="1">
    <location>
        <begin position="239"/>
        <end position="263"/>
    </location>
</feature>
<keyword evidence="1" id="KW-1133">Transmembrane helix</keyword>
<proteinExistence type="predicted"/>
<dbReference type="KEGG" id="mmet:MCMEM_0172"/>
<feature type="transmembrane region" description="Helical" evidence="1">
    <location>
        <begin position="85"/>
        <end position="111"/>
    </location>
</feature>
<sequence length="340" mass="38377">MTWFVVDAVGESFKRTRKCLLEPFNLMKWFKLAIIVALAGGGGSSGYNGSTSDYQTSELPHLPFFDPANGNRFLDPITTMSDLPIIIAIIGSILLLILIFWYISSVMDFVLVESVTKNEVRLREYTRKYMRVGLNLFVIRLVLAIGFFAIFAMAALPMILQIINDPSGNLWPMLIAGGLSLVAIILMISIFSSIIYSFIYLCIPIAMYDQVGIIEALEKVVATFRQDWKQMIGYWAGRFLLWAGGGVAFGILVLAIILIPGLLFLLIDGIIYFILSEILQQSIIWLVLAPFAIIEIVLLILLSIMAIMPLHIFMKYHMLVFLKKWRPLTTIPFFEITDEN</sequence>
<dbReference type="HOGENOM" id="CLU_051458_0_0_2"/>
<dbReference type="Pfam" id="PF24400">
    <property type="entry name" value="DUF7544"/>
    <property type="match status" value="1"/>
</dbReference>
<dbReference type="AlphaFoldDB" id="A0A0E3WYJ4"/>
<evidence type="ECO:0000313" key="2">
    <source>
        <dbReference type="EMBL" id="AKB84225.1"/>
    </source>
</evidence>
<protein>
    <submittedName>
        <fullName evidence="2">Uncharacterized protein</fullName>
    </submittedName>
</protein>
<gene>
    <name evidence="2" type="ORF">MCMEM_0172</name>
</gene>
<keyword evidence="1" id="KW-0812">Transmembrane</keyword>
<feature type="transmembrane region" description="Helical" evidence="1">
    <location>
        <begin position="29"/>
        <end position="47"/>
    </location>
</feature>
<feature type="transmembrane region" description="Helical" evidence="1">
    <location>
        <begin position="175"/>
        <end position="203"/>
    </location>
</feature>
<dbReference type="InterPro" id="IPR055966">
    <property type="entry name" value="DUF7544"/>
</dbReference>
<dbReference type="RefSeq" id="WP_052721241.1">
    <property type="nucleotide sequence ID" value="NZ_CP009518.1"/>
</dbReference>
<dbReference type="OrthoDB" id="137652at2157"/>
<dbReference type="EMBL" id="CP009518">
    <property type="protein sequence ID" value="AKB84225.1"/>
    <property type="molecule type" value="Genomic_DNA"/>
</dbReference>
<evidence type="ECO:0000313" key="3">
    <source>
        <dbReference type="Proteomes" id="UP000033048"/>
    </source>
</evidence>
<evidence type="ECO:0000256" key="1">
    <source>
        <dbReference type="SAM" id="Phobius"/>
    </source>
</evidence>
<organism evidence="2 3">
    <name type="scientific">Methanococcoides methylutens MM1</name>
    <dbReference type="NCBI Taxonomy" id="1434104"/>
    <lineage>
        <taxon>Archaea</taxon>
        <taxon>Methanobacteriati</taxon>
        <taxon>Methanobacteriota</taxon>
        <taxon>Stenosarchaea group</taxon>
        <taxon>Methanomicrobia</taxon>
        <taxon>Methanosarcinales</taxon>
        <taxon>Methanosarcinaceae</taxon>
        <taxon>Methanococcoides</taxon>
    </lineage>
</organism>
<dbReference type="Proteomes" id="UP000033048">
    <property type="component" value="Chromosome"/>
</dbReference>
<accession>A0A0E3WYJ4</accession>
<reference evidence="2 3" key="1">
    <citation type="submission" date="2014-07" db="EMBL/GenBank/DDBJ databases">
        <title>Methanogenic archaea and the global carbon cycle.</title>
        <authorList>
            <person name="Henriksen J.R."/>
            <person name="Luke J."/>
            <person name="Reinhart S."/>
            <person name="Benedict M.N."/>
            <person name="Youngblut N.D."/>
            <person name="Metcalf M.E."/>
            <person name="Whitaker R.J."/>
            <person name="Metcalf W.W."/>
        </authorList>
    </citation>
    <scope>NUCLEOTIDE SEQUENCE [LARGE SCALE GENOMIC DNA]</scope>
    <source>
        <strain evidence="2 3">MM1</strain>
    </source>
</reference>
<feature type="transmembrane region" description="Helical" evidence="1">
    <location>
        <begin position="283"/>
        <end position="308"/>
    </location>
</feature>
<keyword evidence="3" id="KW-1185">Reference proteome</keyword>
<name>A0A0E3WYJ4_METMT</name>
<keyword evidence="1" id="KW-0472">Membrane</keyword>
<dbReference type="GeneID" id="24892645"/>
<feature type="transmembrane region" description="Helical" evidence="1">
    <location>
        <begin position="132"/>
        <end position="163"/>
    </location>
</feature>